<evidence type="ECO:0000313" key="2">
    <source>
        <dbReference type="EMBL" id="MFC0473487.1"/>
    </source>
</evidence>
<keyword evidence="3" id="KW-1185">Reference proteome</keyword>
<accession>A0ABV6KJI5</accession>
<keyword evidence="1" id="KW-0812">Transmembrane</keyword>
<evidence type="ECO:0008006" key="4">
    <source>
        <dbReference type="Google" id="ProtNLM"/>
    </source>
</evidence>
<proteinExistence type="predicted"/>
<reference evidence="2 3" key="1">
    <citation type="submission" date="2024-09" db="EMBL/GenBank/DDBJ databases">
        <authorList>
            <person name="Sun Q."/>
            <person name="Mori K."/>
        </authorList>
    </citation>
    <scope>NUCLEOTIDE SEQUENCE [LARGE SCALE GENOMIC DNA]</scope>
    <source>
        <strain evidence="2 3">NCAIM B.02610</strain>
    </source>
</reference>
<feature type="transmembrane region" description="Helical" evidence="1">
    <location>
        <begin position="106"/>
        <end position="123"/>
    </location>
</feature>
<keyword evidence="1" id="KW-1133">Transmembrane helix</keyword>
<feature type="transmembrane region" description="Helical" evidence="1">
    <location>
        <begin position="81"/>
        <end position="99"/>
    </location>
</feature>
<sequence>MDEKRKNIIIKKIKNWKQSKLLPDHYCDFLLTLYTEGEQFTKEKERNQFNLLIGQSFISFIMVQSLFVLAVLVIYFTDFSLIMQIAIVIPFSLALLLIATKTINSIFSSIYYMNTALLLFLLTNKMVSVVTNGNVTLIMAFTMLHCIVWILAGWKWSNRIFTVAGAIGLFLLFYFMVR</sequence>
<protein>
    <recommendedName>
        <fullName evidence="4">Yip1 domain-containing protein</fullName>
    </recommendedName>
</protein>
<name>A0ABV6KJI5_9BACI</name>
<organism evidence="2 3">
    <name type="scientific">Halalkalibacter kiskunsagensis</name>
    <dbReference type="NCBI Taxonomy" id="1548599"/>
    <lineage>
        <taxon>Bacteria</taxon>
        <taxon>Bacillati</taxon>
        <taxon>Bacillota</taxon>
        <taxon>Bacilli</taxon>
        <taxon>Bacillales</taxon>
        <taxon>Bacillaceae</taxon>
        <taxon>Halalkalibacter</taxon>
    </lineage>
</organism>
<feature type="transmembrane region" description="Helical" evidence="1">
    <location>
        <begin position="160"/>
        <end position="177"/>
    </location>
</feature>
<comment type="caution">
    <text evidence="2">The sequence shown here is derived from an EMBL/GenBank/DDBJ whole genome shotgun (WGS) entry which is preliminary data.</text>
</comment>
<feature type="transmembrane region" description="Helical" evidence="1">
    <location>
        <begin position="135"/>
        <end position="153"/>
    </location>
</feature>
<dbReference type="EMBL" id="JBHLUX010000094">
    <property type="protein sequence ID" value="MFC0473487.1"/>
    <property type="molecule type" value="Genomic_DNA"/>
</dbReference>
<keyword evidence="1" id="KW-0472">Membrane</keyword>
<evidence type="ECO:0000256" key="1">
    <source>
        <dbReference type="SAM" id="Phobius"/>
    </source>
</evidence>
<dbReference type="Proteomes" id="UP001589838">
    <property type="component" value="Unassembled WGS sequence"/>
</dbReference>
<gene>
    <name evidence="2" type="ORF">ACFFHM_23995</name>
</gene>
<feature type="transmembrane region" description="Helical" evidence="1">
    <location>
        <begin position="49"/>
        <end position="75"/>
    </location>
</feature>
<evidence type="ECO:0000313" key="3">
    <source>
        <dbReference type="Proteomes" id="UP001589838"/>
    </source>
</evidence>
<dbReference type="RefSeq" id="WP_335961957.1">
    <property type="nucleotide sequence ID" value="NZ_JAXBLX010000022.1"/>
</dbReference>